<accession>A0A3S5EGY4</accession>
<organism evidence="2 3">
    <name type="scientific">Actinomyces howellii</name>
    <dbReference type="NCBI Taxonomy" id="52771"/>
    <lineage>
        <taxon>Bacteria</taxon>
        <taxon>Bacillati</taxon>
        <taxon>Actinomycetota</taxon>
        <taxon>Actinomycetes</taxon>
        <taxon>Actinomycetales</taxon>
        <taxon>Actinomycetaceae</taxon>
        <taxon>Actinomyces</taxon>
    </lineage>
</organism>
<protein>
    <submittedName>
        <fullName evidence="2">YGGT family</fullName>
    </submittedName>
</protein>
<sequence>MALLASVVTIVSALLSLYLLVLLVRVVLDWVQLFARQWRPTGPVLVVANVVYALTDPPLRWLRRVVPVLRLGAMGIDLSFLVLWFGIIVLQRLLALLV</sequence>
<evidence type="ECO:0000313" key="3">
    <source>
        <dbReference type="Proteomes" id="UP000266895"/>
    </source>
</evidence>
<evidence type="ECO:0000313" key="2">
    <source>
        <dbReference type="EMBL" id="VEG26830.1"/>
    </source>
</evidence>
<reference evidence="2 3" key="1">
    <citation type="submission" date="2018-12" db="EMBL/GenBank/DDBJ databases">
        <authorList>
            <consortium name="Pathogen Informatics"/>
        </authorList>
    </citation>
    <scope>NUCLEOTIDE SEQUENCE [LARGE SCALE GENOMIC DNA]</scope>
    <source>
        <strain evidence="2 3">NCTC11636</strain>
    </source>
</reference>
<dbReference type="GO" id="GO:0016020">
    <property type="term" value="C:membrane"/>
    <property type="evidence" value="ECO:0007669"/>
    <property type="project" value="InterPro"/>
</dbReference>
<dbReference type="KEGG" id="ahw:NCTC11636_00726"/>
<dbReference type="InterPro" id="IPR003425">
    <property type="entry name" value="CCB3/YggT"/>
</dbReference>
<keyword evidence="3" id="KW-1185">Reference proteome</keyword>
<keyword evidence="1" id="KW-0812">Transmembrane</keyword>
<name>A0A3S5EGY4_9ACTO</name>
<dbReference type="EMBL" id="LR134350">
    <property type="protein sequence ID" value="VEG26830.1"/>
    <property type="molecule type" value="Genomic_DNA"/>
</dbReference>
<feature type="transmembrane region" description="Helical" evidence="1">
    <location>
        <begin position="68"/>
        <end position="90"/>
    </location>
</feature>
<gene>
    <name evidence="2" type="ORF">NCTC11636_00726</name>
</gene>
<dbReference type="AlphaFoldDB" id="A0A3S5EGY4"/>
<dbReference type="Pfam" id="PF02325">
    <property type="entry name" value="CCB3_YggT"/>
    <property type="match status" value="1"/>
</dbReference>
<proteinExistence type="predicted"/>
<dbReference type="Proteomes" id="UP000266895">
    <property type="component" value="Chromosome"/>
</dbReference>
<keyword evidence="1" id="KW-1133">Transmembrane helix</keyword>
<evidence type="ECO:0000256" key="1">
    <source>
        <dbReference type="SAM" id="Phobius"/>
    </source>
</evidence>
<keyword evidence="1" id="KW-0472">Membrane</keyword>
<feature type="transmembrane region" description="Helical" evidence="1">
    <location>
        <begin position="6"/>
        <end position="28"/>
    </location>
</feature>
<dbReference type="RefSeq" id="WP_126381897.1">
    <property type="nucleotide sequence ID" value="NZ_LR134350.1"/>
</dbReference>